<keyword evidence="1" id="KW-0472">Membrane</keyword>
<evidence type="ECO:0000259" key="2">
    <source>
        <dbReference type="Pfam" id="PF00487"/>
    </source>
</evidence>
<dbReference type="CDD" id="cd03509">
    <property type="entry name" value="DesA_FADS-like"/>
    <property type="match status" value="1"/>
</dbReference>
<dbReference type="Pfam" id="PF00487">
    <property type="entry name" value="FA_desaturase"/>
    <property type="match status" value="1"/>
</dbReference>
<evidence type="ECO:0000313" key="3">
    <source>
        <dbReference type="EMBL" id="SDW16770.1"/>
    </source>
</evidence>
<name>A0A1H2RC90_9RHOB</name>
<dbReference type="RefSeq" id="WP_089943727.1">
    <property type="nucleotide sequence ID" value="NZ_FNOI01000001.1"/>
</dbReference>
<keyword evidence="1" id="KW-0812">Transmembrane</keyword>
<dbReference type="Proteomes" id="UP000199441">
    <property type="component" value="Unassembled WGS sequence"/>
</dbReference>
<dbReference type="GO" id="GO:0006629">
    <property type="term" value="P:lipid metabolic process"/>
    <property type="evidence" value="ECO:0007669"/>
    <property type="project" value="InterPro"/>
</dbReference>
<feature type="domain" description="Fatty acid desaturase" evidence="2">
    <location>
        <begin position="50"/>
        <end position="287"/>
    </location>
</feature>
<organism evidence="3 4">
    <name type="scientific">Litoreibacter albidus</name>
    <dbReference type="NCBI Taxonomy" id="670155"/>
    <lineage>
        <taxon>Bacteria</taxon>
        <taxon>Pseudomonadati</taxon>
        <taxon>Pseudomonadota</taxon>
        <taxon>Alphaproteobacteria</taxon>
        <taxon>Rhodobacterales</taxon>
        <taxon>Roseobacteraceae</taxon>
        <taxon>Litoreibacter</taxon>
    </lineage>
</organism>
<dbReference type="EMBL" id="FNOI01000001">
    <property type="protein sequence ID" value="SDW16770.1"/>
    <property type="molecule type" value="Genomic_DNA"/>
</dbReference>
<proteinExistence type="predicted"/>
<evidence type="ECO:0000256" key="1">
    <source>
        <dbReference type="SAM" id="Phobius"/>
    </source>
</evidence>
<feature type="transmembrane region" description="Helical" evidence="1">
    <location>
        <begin position="27"/>
        <end position="46"/>
    </location>
</feature>
<keyword evidence="4" id="KW-1185">Reference proteome</keyword>
<evidence type="ECO:0000313" key="4">
    <source>
        <dbReference type="Proteomes" id="UP000199441"/>
    </source>
</evidence>
<reference evidence="4" key="1">
    <citation type="submission" date="2016-10" db="EMBL/GenBank/DDBJ databases">
        <authorList>
            <person name="Varghese N."/>
            <person name="Submissions S."/>
        </authorList>
    </citation>
    <scope>NUCLEOTIDE SEQUENCE [LARGE SCALE GENOMIC DNA]</scope>
    <source>
        <strain evidence="4">DSM 26922</strain>
    </source>
</reference>
<keyword evidence="1" id="KW-1133">Transmembrane helix</keyword>
<accession>A0A1H2RC90</accession>
<dbReference type="InterPro" id="IPR005804">
    <property type="entry name" value="FA_desaturase_dom"/>
</dbReference>
<protein>
    <submittedName>
        <fullName evidence="3">Fatty acid desaturase</fullName>
    </submittedName>
</protein>
<dbReference type="STRING" id="670155.SAMN04488001_0445"/>
<dbReference type="AlphaFoldDB" id="A0A1H2RC90"/>
<gene>
    <name evidence="3" type="ORF">SAMN04488001_0445</name>
</gene>
<dbReference type="OrthoDB" id="784276at2"/>
<sequence length="318" mass="36696">MGTATKTKRDDRLTGGRYRTTKRTVEWPTLVLLVATYAVWCVAVFWMATWSLPLAVLITALAIVQHASLQHEALHGHPSRWQWLNALMVRPSLNLLVPYGRFRDTHLNHHRDANLTDPYDDPETNFLSTARWRCVPRWLRPVYRFNNTLAGRMLIGPLLGQWTFMRRDFRLLDANVACSWAAHAVSTVGVMWLVVASSMPVWAYLSAAYVGMSVLKIRTFLEHRAHESHGGRSVIIEDSGPLAFLFLNNNLHIVHHMHPQVAWYDLPRLYQGRKARFLARNGGYWYRSYASIMARYLLAVKDPVPHPHLRVGEERLDR</sequence>